<keyword evidence="3" id="KW-1185">Reference proteome</keyword>
<dbReference type="EMBL" id="JAUHJQ010000001">
    <property type="protein sequence ID" value="MDN4171842.1"/>
    <property type="molecule type" value="Genomic_DNA"/>
</dbReference>
<feature type="transmembrane region" description="Helical" evidence="1">
    <location>
        <begin position="128"/>
        <end position="148"/>
    </location>
</feature>
<proteinExistence type="predicted"/>
<accession>A0ABT8FBS4</accession>
<organism evidence="2 3">
    <name type="scientific">Nocardioides oceani</name>
    <dbReference type="NCBI Taxonomy" id="3058369"/>
    <lineage>
        <taxon>Bacteria</taxon>
        <taxon>Bacillati</taxon>
        <taxon>Actinomycetota</taxon>
        <taxon>Actinomycetes</taxon>
        <taxon>Propionibacteriales</taxon>
        <taxon>Nocardioidaceae</taxon>
        <taxon>Nocardioides</taxon>
    </lineage>
</organism>
<feature type="transmembrane region" description="Helical" evidence="1">
    <location>
        <begin position="62"/>
        <end position="84"/>
    </location>
</feature>
<comment type="caution">
    <text evidence="2">The sequence shown here is derived from an EMBL/GenBank/DDBJ whole genome shotgun (WGS) entry which is preliminary data.</text>
</comment>
<sequence>MDATHTGATGPSKAVPFLRTAALVYGAVFVLVGIAGFIPGITTNYDHLEFAGHESHAELLGIFQVSILHNIVHLLFGVVGLAVARKATASAAYLVGGGFVYLLLWVYGLAVGHGSDANFVPLNTADNWLHLALALTMLALGFAGYRALRGPVGGQYPA</sequence>
<protein>
    <submittedName>
        <fullName evidence="2">DUF4383 domain-containing protein</fullName>
    </submittedName>
</protein>
<evidence type="ECO:0000313" key="2">
    <source>
        <dbReference type="EMBL" id="MDN4171842.1"/>
    </source>
</evidence>
<feature type="transmembrane region" description="Helical" evidence="1">
    <location>
        <begin position="91"/>
        <end position="108"/>
    </location>
</feature>
<keyword evidence="1" id="KW-1133">Transmembrane helix</keyword>
<dbReference type="RefSeq" id="WP_300950755.1">
    <property type="nucleotide sequence ID" value="NZ_JAUHJQ010000001.1"/>
</dbReference>
<reference evidence="2" key="1">
    <citation type="submission" date="2023-06" db="EMBL/GenBank/DDBJ databases">
        <title>Draft genome sequence of Nocardioides sp. SOB77.</title>
        <authorList>
            <person name="Zhang G."/>
        </authorList>
    </citation>
    <scope>NUCLEOTIDE SEQUENCE</scope>
    <source>
        <strain evidence="2">SOB77</strain>
    </source>
</reference>
<dbReference type="Pfam" id="PF14325">
    <property type="entry name" value="DUF4383"/>
    <property type="match status" value="1"/>
</dbReference>
<name>A0ABT8FBS4_9ACTN</name>
<evidence type="ECO:0000256" key="1">
    <source>
        <dbReference type="SAM" id="Phobius"/>
    </source>
</evidence>
<gene>
    <name evidence="2" type="ORF">QWY28_02690</name>
</gene>
<keyword evidence="1" id="KW-0472">Membrane</keyword>
<evidence type="ECO:0000313" key="3">
    <source>
        <dbReference type="Proteomes" id="UP001168620"/>
    </source>
</evidence>
<feature type="transmembrane region" description="Helical" evidence="1">
    <location>
        <begin position="22"/>
        <end position="42"/>
    </location>
</feature>
<keyword evidence="1" id="KW-0812">Transmembrane</keyword>
<dbReference type="Proteomes" id="UP001168620">
    <property type="component" value="Unassembled WGS sequence"/>
</dbReference>